<dbReference type="EMBL" id="NMUH01003031">
    <property type="protein sequence ID" value="MQM03422.1"/>
    <property type="molecule type" value="Genomic_DNA"/>
</dbReference>
<feature type="transmembrane region" description="Helical" evidence="1">
    <location>
        <begin position="20"/>
        <end position="43"/>
    </location>
</feature>
<protein>
    <submittedName>
        <fullName evidence="2">Uncharacterized protein</fullName>
    </submittedName>
</protein>
<keyword evidence="1" id="KW-0812">Transmembrane</keyword>
<dbReference type="Proteomes" id="UP000652761">
    <property type="component" value="Unassembled WGS sequence"/>
</dbReference>
<evidence type="ECO:0000256" key="1">
    <source>
        <dbReference type="SAM" id="Phobius"/>
    </source>
</evidence>
<keyword evidence="1" id="KW-1133">Transmembrane helix</keyword>
<organism evidence="2 3">
    <name type="scientific">Colocasia esculenta</name>
    <name type="common">Wild taro</name>
    <name type="synonym">Arum esculentum</name>
    <dbReference type="NCBI Taxonomy" id="4460"/>
    <lineage>
        <taxon>Eukaryota</taxon>
        <taxon>Viridiplantae</taxon>
        <taxon>Streptophyta</taxon>
        <taxon>Embryophyta</taxon>
        <taxon>Tracheophyta</taxon>
        <taxon>Spermatophyta</taxon>
        <taxon>Magnoliopsida</taxon>
        <taxon>Liliopsida</taxon>
        <taxon>Araceae</taxon>
        <taxon>Aroideae</taxon>
        <taxon>Colocasieae</taxon>
        <taxon>Colocasia</taxon>
    </lineage>
</organism>
<reference evidence="2" key="1">
    <citation type="submission" date="2017-07" db="EMBL/GenBank/DDBJ databases">
        <title>Taro Niue Genome Assembly and Annotation.</title>
        <authorList>
            <person name="Atibalentja N."/>
            <person name="Keating K."/>
            <person name="Fields C.J."/>
        </authorList>
    </citation>
    <scope>NUCLEOTIDE SEQUENCE</scope>
    <source>
        <strain evidence="2">Niue_2</strain>
        <tissue evidence="2">Leaf</tissue>
    </source>
</reference>
<evidence type="ECO:0000313" key="2">
    <source>
        <dbReference type="EMBL" id="MQM03422.1"/>
    </source>
</evidence>
<proteinExistence type="predicted"/>
<keyword evidence="1" id="KW-0472">Membrane</keyword>
<comment type="caution">
    <text evidence="2">The sequence shown here is derived from an EMBL/GenBank/DDBJ whole genome shotgun (WGS) entry which is preliminary data.</text>
</comment>
<gene>
    <name evidence="2" type="ORF">Taro_036205</name>
</gene>
<name>A0A843W0Y7_COLES</name>
<accession>A0A843W0Y7</accession>
<dbReference type="AlphaFoldDB" id="A0A843W0Y7"/>
<sequence length="214" mass="23920">MELKAVGLCQDTYTYTTLMMLIANLISLPFLVIAASEVVFLLLEDLELPVVAELDWRKTRRVGRTWCRRAAASLGPCAVGAAPSPWRHTAGRTRVGAVERLEPVELRREPWPPMQLLLRPTRLLLLLLGRLPLLRPSTLPVLPGDPVEDPLPHLATITAFFAHLPSLRHALPNPSTPRRVSPPPLSALTWHVISRSPPENRFNLLMARRVSLVM</sequence>
<evidence type="ECO:0000313" key="3">
    <source>
        <dbReference type="Proteomes" id="UP000652761"/>
    </source>
</evidence>
<keyword evidence="3" id="KW-1185">Reference proteome</keyword>